<evidence type="ECO:0000313" key="8">
    <source>
        <dbReference type="Proteomes" id="UP000002145"/>
    </source>
</evidence>
<dbReference type="InterPro" id="IPR001020">
    <property type="entry name" value="PTS_HPr_His_P_site"/>
</dbReference>
<reference evidence="7 8" key="2">
    <citation type="journal article" date="2013" name="Biotechnol. Biofuels">
        <title>Global transcriptome analysis of Clostridium thermocellum ATCC 27405 during growth on dilute acid pretreated Populus and switchgrass.</title>
        <authorList>
            <person name="Wilson C.M."/>
            <person name="Rodriguez M.Jr."/>
            <person name="Johnson C.M."/>
            <person name="Martin S.L."/>
            <person name="Chu T.M."/>
            <person name="Wolfinger R.D."/>
            <person name="Hauser L.J."/>
            <person name="Land M.L."/>
            <person name="Klingeman D.M."/>
            <person name="Syed M.H."/>
            <person name="Ragauskas A.J."/>
            <person name="Tschaplinski T.J."/>
            <person name="Mielenz J.R."/>
            <person name="Brown S.D."/>
        </authorList>
    </citation>
    <scope>NUCLEOTIDE SEQUENCE [LARGE SCALE GENOMIC DNA]</scope>
    <source>
        <strain evidence="8">ATCC 27405 / DSM 1237 / JCM 9322 / NBRC 103400 / NCIMB 10682 / NRRL B-4536 / VPI 7372</strain>
    </source>
</reference>
<accession>A3DBM9</accession>
<evidence type="ECO:0000256" key="2">
    <source>
        <dbReference type="ARBA" id="ARBA00004496"/>
    </source>
</evidence>
<evidence type="ECO:0000313" key="7">
    <source>
        <dbReference type="EMBL" id="ABN51358.1"/>
    </source>
</evidence>
<dbReference type="PROSITE" id="PS51350">
    <property type="entry name" value="PTS_HPR_DOM"/>
    <property type="match status" value="1"/>
</dbReference>
<dbReference type="CDD" id="cd00367">
    <property type="entry name" value="PTS-HPr_like"/>
    <property type="match status" value="1"/>
</dbReference>
<comment type="function">
    <text evidence="1">General (non sugar-specific) component of the phosphoenolpyruvate-dependent sugar phosphotransferase system (sugar PTS). This major carbohydrate active-transport system catalyzes the phosphorylation of incoming sugar substrates concomitantly with their translocation across the cell membrane. The phosphoryl group from phosphoenolpyruvate (PEP) is transferred to the phosphoryl carrier protein HPr by enzyme I. Phospho-HPr then transfers it to the PTS EIIA domain.</text>
</comment>
<keyword evidence="4" id="KW-0963">Cytoplasm</keyword>
<dbReference type="Gene3D" id="3.30.1340.10">
    <property type="entry name" value="HPr-like"/>
    <property type="match status" value="1"/>
</dbReference>
<protein>
    <recommendedName>
        <fullName evidence="3">Phosphocarrier protein HPr</fullName>
    </recommendedName>
</protein>
<evidence type="ECO:0000256" key="5">
    <source>
        <dbReference type="ARBA" id="ARBA00022683"/>
    </source>
</evidence>
<evidence type="ECO:0000256" key="3">
    <source>
        <dbReference type="ARBA" id="ARBA00020422"/>
    </source>
</evidence>
<dbReference type="eggNOG" id="COG1925">
    <property type="taxonomic scope" value="Bacteria"/>
</dbReference>
<dbReference type="EMBL" id="CP000568">
    <property type="protein sequence ID" value="ABN51358.1"/>
    <property type="molecule type" value="Genomic_DNA"/>
</dbReference>
<gene>
    <name evidence="7" type="ordered locus">Cthe_0117</name>
</gene>
<name>A3DBM9_ACET2</name>
<dbReference type="AlphaFoldDB" id="A3DBM9"/>
<dbReference type="InterPro" id="IPR000032">
    <property type="entry name" value="HPr-like"/>
</dbReference>
<dbReference type="PRINTS" id="PR00107">
    <property type="entry name" value="PHOSPHOCPHPR"/>
</dbReference>
<comment type="subcellular location">
    <subcellularLocation>
        <location evidence="2">Cytoplasm</location>
    </subcellularLocation>
</comment>
<dbReference type="Pfam" id="PF00381">
    <property type="entry name" value="PTS-HPr"/>
    <property type="match status" value="1"/>
</dbReference>
<proteinExistence type="predicted"/>
<dbReference type="KEGG" id="cth:Cthe_0117"/>
<dbReference type="InterPro" id="IPR035895">
    <property type="entry name" value="HPr-like_sf"/>
</dbReference>
<organism evidence="7 8">
    <name type="scientific">Acetivibrio thermocellus (strain ATCC 27405 / DSM 1237 / JCM 9322 / NBRC 103400 / NCIMB 10682 / NRRL B-4536 / VPI 7372)</name>
    <name type="common">Clostridium thermocellum</name>
    <dbReference type="NCBI Taxonomy" id="203119"/>
    <lineage>
        <taxon>Bacteria</taxon>
        <taxon>Bacillati</taxon>
        <taxon>Bacillota</taxon>
        <taxon>Clostridia</taxon>
        <taxon>Eubacteriales</taxon>
        <taxon>Oscillospiraceae</taxon>
        <taxon>Acetivibrio</taxon>
    </lineage>
</organism>
<dbReference type="PANTHER" id="PTHR33705">
    <property type="entry name" value="PHOSPHOCARRIER PROTEIN HPR"/>
    <property type="match status" value="1"/>
</dbReference>
<dbReference type="SUPFAM" id="SSF55594">
    <property type="entry name" value="HPr-like"/>
    <property type="match status" value="1"/>
</dbReference>
<dbReference type="GO" id="GO:0005737">
    <property type="term" value="C:cytoplasm"/>
    <property type="evidence" value="ECO:0007669"/>
    <property type="project" value="UniProtKB-SubCell"/>
</dbReference>
<evidence type="ECO:0000256" key="4">
    <source>
        <dbReference type="ARBA" id="ARBA00022490"/>
    </source>
</evidence>
<dbReference type="InterPro" id="IPR050399">
    <property type="entry name" value="HPr"/>
</dbReference>
<keyword evidence="5" id="KW-0598">Phosphotransferase system</keyword>
<dbReference type="PROSITE" id="PS00369">
    <property type="entry name" value="PTS_HPR_HIS"/>
    <property type="match status" value="1"/>
</dbReference>
<dbReference type="NCBIfam" id="TIGR01003">
    <property type="entry name" value="PTS_HPr_family"/>
    <property type="match status" value="1"/>
</dbReference>
<evidence type="ECO:0000259" key="6">
    <source>
        <dbReference type="PROSITE" id="PS51350"/>
    </source>
</evidence>
<evidence type="ECO:0000256" key="1">
    <source>
        <dbReference type="ARBA" id="ARBA00003681"/>
    </source>
</evidence>
<keyword evidence="8" id="KW-1185">Reference proteome</keyword>
<feature type="domain" description="HPr" evidence="6">
    <location>
        <begin position="3"/>
        <end position="90"/>
    </location>
</feature>
<dbReference type="STRING" id="203119.Cthe_0117"/>
<dbReference type="Proteomes" id="UP000002145">
    <property type="component" value="Chromosome"/>
</dbReference>
<dbReference type="GO" id="GO:0009401">
    <property type="term" value="P:phosphoenolpyruvate-dependent sugar phosphotransferase system"/>
    <property type="evidence" value="ECO:0007669"/>
    <property type="project" value="UniProtKB-KW"/>
</dbReference>
<dbReference type="HOGENOM" id="CLU_136230_2_2_9"/>
<dbReference type="PANTHER" id="PTHR33705:SF2">
    <property type="entry name" value="PHOSPHOCARRIER PROTEIN NPR"/>
    <property type="match status" value="1"/>
</dbReference>
<sequence length="90" mass="9602">MKMVEKTVVITNPEGLHARPAALFVQTAGKFTSNVWIKVGKTKVNAKSIMGLISLAVAQGTEVVIGAEGEDEEKAVEELIDLVTTGFTED</sequence>
<reference evidence="8" key="1">
    <citation type="submission" date="2007-02" db="EMBL/GenBank/DDBJ databases">
        <title>Complete sequence of Clostridium thermocellum ATCC 27405.</title>
        <authorList>
            <consortium name="US DOE Joint Genome Institute"/>
            <person name="Copeland A."/>
            <person name="Lucas S."/>
            <person name="Lapidus A."/>
            <person name="Barry K."/>
            <person name="Detter J.C."/>
            <person name="Glavina del Rio T."/>
            <person name="Hammon N."/>
            <person name="Israni S."/>
            <person name="Dalin E."/>
            <person name="Tice H."/>
            <person name="Pitluck S."/>
            <person name="Chertkov O."/>
            <person name="Brettin T."/>
            <person name="Bruce D."/>
            <person name="Han C."/>
            <person name="Tapia R."/>
            <person name="Gilna P."/>
            <person name="Schmutz J."/>
            <person name="Larimer F."/>
            <person name="Land M."/>
            <person name="Hauser L."/>
            <person name="Kyrpides N."/>
            <person name="Mikhailova N."/>
            <person name="Wu J.H.D."/>
            <person name="Newcomb M."/>
            <person name="Richardson P."/>
        </authorList>
    </citation>
    <scope>NUCLEOTIDE SEQUENCE [LARGE SCALE GENOMIC DNA]</scope>
    <source>
        <strain evidence="8">ATCC 27405 / DSM 1237 / JCM 9322 / NBRC 103400 / NCIMB 10682 / NRRL B-4536 / VPI 7372</strain>
    </source>
</reference>